<dbReference type="PANTHER" id="PTHR33198:SF20">
    <property type="entry name" value="RETROTRANSPOSON GAG DOMAIN-CONTAINING PROTEIN"/>
    <property type="match status" value="1"/>
</dbReference>
<organism evidence="1 2">
    <name type="scientific">Anabarilius grahami</name>
    <name type="common">Kanglang fish</name>
    <name type="synonym">Barilius grahami</name>
    <dbReference type="NCBI Taxonomy" id="495550"/>
    <lineage>
        <taxon>Eukaryota</taxon>
        <taxon>Metazoa</taxon>
        <taxon>Chordata</taxon>
        <taxon>Craniata</taxon>
        <taxon>Vertebrata</taxon>
        <taxon>Euteleostomi</taxon>
        <taxon>Actinopterygii</taxon>
        <taxon>Neopterygii</taxon>
        <taxon>Teleostei</taxon>
        <taxon>Ostariophysi</taxon>
        <taxon>Cypriniformes</taxon>
        <taxon>Xenocyprididae</taxon>
        <taxon>Xenocypridinae</taxon>
        <taxon>Xenocypridinae incertae sedis</taxon>
        <taxon>Anabarilius</taxon>
    </lineage>
</organism>
<keyword evidence="2" id="KW-1185">Reference proteome</keyword>
<protein>
    <submittedName>
        <fullName evidence="1">Uncharacterized protein</fullName>
    </submittedName>
</protein>
<sequence>MLQWGEGEKDDPSKVLDKFANYIRPRKNKRIARHRFKERKQGVTEGFDHFVKDLRLLLMDCEYGDPDDMLIDAIIAGVREKRVQERLLDKGEDLTLPKAIEIAQQFELSQRQIKIVREEESQVQAVKVKTKYQTANKKTFQKNQAKFVQKEMYVNRPKNCPSCGKDPQHKWNQGKCPAKGSVCSYCHKPNHWVAVCRKRSVNAVSVQLQSETEDEEMLSINITQTDEHSDDKWTADIEILSQKMPFRIDTGAKCNTLTLSSYQRLLHDGELKCSNRVLKSYSNHKLKPIAAVDLLTKYKDAEILTEFEIVDISQENVLSGATAEA</sequence>
<dbReference type="PANTHER" id="PTHR33198">
    <property type="entry name" value="ANK_REP_REGION DOMAIN-CONTAINING PROTEIN-RELATED"/>
    <property type="match status" value="1"/>
</dbReference>
<dbReference type="EMBL" id="RJVU01037189">
    <property type="protein sequence ID" value="ROL46656.1"/>
    <property type="molecule type" value="Genomic_DNA"/>
</dbReference>
<comment type="caution">
    <text evidence="1">The sequence shown here is derived from an EMBL/GenBank/DDBJ whole genome shotgun (WGS) entry which is preliminary data.</text>
</comment>
<evidence type="ECO:0000313" key="1">
    <source>
        <dbReference type="EMBL" id="ROL46656.1"/>
    </source>
</evidence>
<dbReference type="OrthoDB" id="10066365at2759"/>
<dbReference type="Proteomes" id="UP000281406">
    <property type="component" value="Unassembled WGS sequence"/>
</dbReference>
<accession>A0A3N0YK95</accession>
<gene>
    <name evidence="1" type="ORF">DPX16_12549</name>
</gene>
<reference evidence="1 2" key="1">
    <citation type="submission" date="2018-10" db="EMBL/GenBank/DDBJ databases">
        <title>Genome assembly for a Yunnan-Guizhou Plateau 3E fish, Anabarilius grahami (Regan), and its evolutionary and genetic applications.</title>
        <authorList>
            <person name="Jiang W."/>
        </authorList>
    </citation>
    <scope>NUCLEOTIDE SEQUENCE [LARGE SCALE GENOMIC DNA]</scope>
    <source>
        <strain evidence="1">AG-KIZ</strain>
        <tissue evidence="1">Muscle</tissue>
    </source>
</reference>
<name>A0A3N0YK95_ANAGA</name>
<dbReference type="AlphaFoldDB" id="A0A3N0YK95"/>
<evidence type="ECO:0000313" key="2">
    <source>
        <dbReference type="Proteomes" id="UP000281406"/>
    </source>
</evidence>
<proteinExistence type="predicted"/>